<dbReference type="AlphaFoldDB" id="A0A392PG96"/>
<dbReference type="Proteomes" id="UP000265520">
    <property type="component" value="Unassembled WGS sequence"/>
</dbReference>
<keyword evidence="3" id="KW-1185">Reference proteome</keyword>
<organism evidence="2 3">
    <name type="scientific">Trifolium medium</name>
    <dbReference type="NCBI Taxonomy" id="97028"/>
    <lineage>
        <taxon>Eukaryota</taxon>
        <taxon>Viridiplantae</taxon>
        <taxon>Streptophyta</taxon>
        <taxon>Embryophyta</taxon>
        <taxon>Tracheophyta</taxon>
        <taxon>Spermatophyta</taxon>
        <taxon>Magnoliopsida</taxon>
        <taxon>eudicotyledons</taxon>
        <taxon>Gunneridae</taxon>
        <taxon>Pentapetalae</taxon>
        <taxon>rosids</taxon>
        <taxon>fabids</taxon>
        <taxon>Fabales</taxon>
        <taxon>Fabaceae</taxon>
        <taxon>Papilionoideae</taxon>
        <taxon>50 kb inversion clade</taxon>
        <taxon>NPAAA clade</taxon>
        <taxon>Hologalegina</taxon>
        <taxon>IRL clade</taxon>
        <taxon>Trifolieae</taxon>
        <taxon>Trifolium</taxon>
    </lineage>
</organism>
<comment type="caution">
    <text evidence="2">The sequence shown here is derived from an EMBL/GenBank/DDBJ whole genome shotgun (WGS) entry which is preliminary data.</text>
</comment>
<feature type="compositionally biased region" description="Basic and acidic residues" evidence="1">
    <location>
        <begin position="20"/>
        <end position="31"/>
    </location>
</feature>
<evidence type="ECO:0000313" key="3">
    <source>
        <dbReference type="Proteomes" id="UP000265520"/>
    </source>
</evidence>
<proteinExistence type="predicted"/>
<protein>
    <submittedName>
        <fullName evidence="2">Uncharacterized protein</fullName>
    </submittedName>
</protein>
<sequence length="159" mass="17691">MQLSQIREEHDVGSGVEFEEEKKEDKEKVVEENLNADEEEEDKDEPVKEVEHEEKADGIRAVGEVIPPDAELAITDKDTVAGEIASDIAPLRTKKRTKRGQVVRQASADVSVIAFPEPTASAQEKNDQDVEAEVSKPETKKRKPKVHAEGTRKSSRHKA</sequence>
<feature type="compositionally biased region" description="Basic and acidic residues" evidence="1">
    <location>
        <begin position="1"/>
        <end position="12"/>
    </location>
</feature>
<feature type="region of interest" description="Disordered" evidence="1">
    <location>
        <begin position="114"/>
        <end position="159"/>
    </location>
</feature>
<feature type="compositionally biased region" description="Basic and acidic residues" evidence="1">
    <location>
        <begin position="124"/>
        <end position="138"/>
    </location>
</feature>
<evidence type="ECO:0000313" key="2">
    <source>
        <dbReference type="EMBL" id="MCI10814.1"/>
    </source>
</evidence>
<evidence type="ECO:0000256" key="1">
    <source>
        <dbReference type="SAM" id="MobiDB-lite"/>
    </source>
</evidence>
<feature type="compositionally biased region" description="Basic and acidic residues" evidence="1">
    <location>
        <begin position="45"/>
        <end position="58"/>
    </location>
</feature>
<reference evidence="2 3" key="1">
    <citation type="journal article" date="2018" name="Front. Plant Sci.">
        <title>Red Clover (Trifolium pratense) and Zigzag Clover (T. medium) - A Picture of Genomic Similarities and Differences.</title>
        <authorList>
            <person name="Dluhosova J."/>
            <person name="Istvanek J."/>
            <person name="Nedelnik J."/>
            <person name="Repkova J."/>
        </authorList>
    </citation>
    <scope>NUCLEOTIDE SEQUENCE [LARGE SCALE GENOMIC DNA]</scope>
    <source>
        <strain evidence="3">cv. 10/8</strain>
        <tissue evidence="2">Leaf</tissue>
    </source>
</reference>
<accession>A0A392PG96</accession>
<feature type="compositionally biased region" description="Acidic residues" evidence="1">
    <location>
        <begin position="34"/>
        <end position="44"/>
    </location>
</feature>
<feature type="region of interest" description="Disordered" evidence="1">
    <location>
        <begin position="1"/>
        <end position="64"/>
    </location>
</feature>
<name>A0A392PG96_9FABA</name>
<dbReference type="EMBL" id="LXQA010077725">
    <property type="protein sequence ID" value="MCI10814.1"/>
    <property type="molecule type" value="Genomic_DNA"/>
</dbReference>